<evidence type="ECO:0000256" key="1">
    <source>
        <dbReference type="SAM" id="Coils"/>
    </source>
</evidence>
<reference evidence="4" key="1">
    <citation type="submission" date="2017-09" db="EMBL/GenBank/DDBJ databases">
        <title>Depth-based differentiation of microbial function through sediment-hosted aquifers and enrichment of novel symbionts in the deep terrestrial subsurface.</title>
        <authorList>
            <person name="Probst A.J."/>
            <person name="Ladd B."/>
            <person name="Jarett J.K."/>
            <person name="Geller-Mcgrath D.E."/>
            <person name="Sieber C.M.K."/>
            <person name="Emerson J.B."/>
            <person name="Anantharaman K."/>
            <person name="Thomas B.C."/>
            <person name="Malmstrom R."/>
            <person name="Stieglmeier M."/>
            <person name="Klingl A."/>
            <person name="Woyke T."/>
            <person name="Ryan C.M."/>
            <person name="Banfield J.F."/>
        </authorList>
    </citation>
    <scope>NUCLEOTIDE SEQUENCE [LARGE SCALE GENOMIC DNA]</scope>
</reference>
<keyword evidence="1" id="KW-0175">Coiled coil</keyword>
<dbReference type="Proteomes" id="UP000229784">
    <property type="component" value="Unassembled WGS sequence"/>
</dbReference>
<evidence type="ECO:0000256" key="2">
    <source>
        <dbReference type="SAM" id="MobiDB-lite"/>
    </source>
</evidence>
<proteinExistence type="predicted"/>
<dbReference type="InterPro" id="IPR035205">
    <property type="entry name" value="DUF5320"/>
</dbReference>
<sequence length="79" mass="8552">MPRLNGTGPMGQGPKTGRGLGPCGLGLRNGWGCWGGYGYGFRRFVSPKNALAALEDDEKMLEEELAVIRQEKAALKDQE</sequence>
<dbReference type="Pfam" id="PF17253">
    <property type="entry name" value="DUF5320"/>
    <property type="match status" value="1"/>
</dbReference>
<feature type="coiled-coil region" evidence="1">
    <location>
        <begin position="51"/>
        <end position="78"/>
    </location>
</feature>
<protein>
    <recommendedName>
        <fullName evidence="5">Cytoplasmic protein</fullName>
    </recommendedName>
</protein>
<feature type="compositionally biased region" description="Gly residues" evidence="2">
    <location>
        <begin position="8"/>
        <end position="21"/>
    </location>
</feature>
<name>A0A2M6XV33_9BACT</name>
<evidence type="ECO:0008006" key="5">
    <source>
        <dbReference type="Google" id="ProtNLM"/>
    </source>
</evidence>
<gene>
    <name evidence="3" type="ORF">COT20_00585</name>
</gene>
<dbReference type="AlphaFoldDB" id="A0A2M6XV33"/>
<evidence type="ECO:0000313" key="3">
    <source>
        <dbReference type="EMBL" id="PIU16311.1"/>
    </source>
</evidence>
<feature type="region of interest" description="Disordered" evidence="2">
    <location>
        <begin position="1"/>
        <end position="21"/>
    </location>
</feature>
<accession>A0A2M6XV33</accession>
<evidence type="ECO:0000313" key="4">
    <source>
        <dbReference type="Proteomes" id="UP000229784"/>
    </source>
</evidence>
<comment type="caution">
    <text evidence="3">The sequence shown here is derived from an EMBL/GenBank/DDBJ whole genome shotgun (WGS) entry which is preliminary data.</text>
</comment>
<dbReference type="EMBL" id="PEXQ01000017">
    <property type="protein sequence ID" value="PIU16311.1"/>
    <property type="molecule type" value="Genomic_DNA"/>
</dbReference>
<organism evidence="3 4">
    <name type="scientific">bacterium (Candidatus Gribaldobacteria) CG08_land_8_20_14_0_20_39_15</name>
    <dbReference type="NCBI Taxonomy" id="2014273"/>
    <lineage>
        <taxon>Bacteria</taxon>
        <taxon>Candidatus Gribaldobacteria</taxon>
    </lineage>
</organism>